<evidence type="ECO:0000313" key="2">
    <source>
        <dbReference type="EMBL" id="KIZ05193.1"/>
    </source>
</evidence>
<protein>
    <submittedName>
        <fullName evidence="2">Uncharacterized protein</fullName>
    </submittedName>
</protein>
<feature type="compositionally biased region" description="Low complexity" evidence="1">
    <location>
        <begin position="14"/>
        <end position="32"/>
    </location>
</feature>
<feature type="region of interest" description="Disordered" evidence="1">
    <location>
        <begin position="1"/>
        <end position="117"/>
    </location>
</feature>
<accession>A0A0D2K470</accession>
<gene>
    <name evidence="2" type="ORF">MNEG_2771</name>
</gene>
<reference evidence="2 3" key="1">
    <citation type="journal article" date="2013" name="BMC Genomics">
        <title>Reconstruction of the lipid metabolism for the microalga Monoraphidium neglectum from its genome sequence reveals characteristics suitable for biofuel production.</title>
        <authorList>
            <person name="Bogen C."/>
            <person name="Al-Dilaimi A."/>
            <person name="Albersmeier A."/>
            <person name="Wichmann J."/>
            <person name="Grundmann M."/>
            <person name="Rupp O."/>
            <person name="Lauersen K.J."/>
            <person name="Blifernez-Klassen O."/>
            <person name="Kalinowski J."/>
            <person name="Goesmann A."/>
            <person name="Mussgnug J.H."/>
            <person name="Kruse O."/>
        </authorList>
    </citation>
    <scope>NUCLEOTIDE SEQUENCE [LARGE SCALE GENOMIC DNA]</scope>
    <source>
        <strain evidence="2 3">SAG 48.87</strain>
    </source>
</reference>
<organism evidence="2 3">
    <name type="scientific">Monoraphidium neglectum</name>
    <dbReference type="NCBI Taxonomy" id="145388"/>
    <lineage>
        <taxon>Eukaryota</taxon>
        <taxon>Viridiplantae</taxon>
        <taxon>Chlorophyta</taxon>
        <taxon>core chlorophytes</taxon>
        <taxon>Chlorophyceae</taxon>
        <taxon>CS clade</taxon>
        <taxon>Sphaeropleales</taxon>
        <taxon>Selenastraceae</taxon>
        <taxon>Monoraphidium</taxon>
    </lineage>
</organism>
<feature type="region of interest" description="Disordered" evidence="1">
    <location>
        <begin position="429"/>
        <end position="459"/>
    </location>
</feature>
<dbReference type="GeneID" id="25735649"/>
<sequence length="741" mass="76605">MQSLLRSPPRRPSPLRSSARIAARRAAAPAAAGVIDAAPLPWESAGNDPAGSPFDGGGQSFASPPSSVLLRRSSGRQPGAQPPLRQPPAANDAGTRAGSAAGELCSAPEIEPADSPRGSISLAAAAQVPTDLSELRARASQRRSARFDAPAEAEGATGRLEALLSTYLDQINDKFTAMQVQHDDVRAAVADLLRQSQAADTIFPSGPAFGPTPAEAAGRSPPARPPASPQQQHAPVHSAARQGTGQPPPPPPRGTGRVVPGLFGGCAAQQSSCSVPATPPASAAAADAAAAANAAAAAAEAGAAAVAAAVAQTSSGLGELPPPSLLAQTYLIQELYHRAIFEAQAAASQLVPAPGAAERVITLRRDLANRMRQLEAGQSVMTADDAVKIHTRLTGRAPTQPQQQLQQQPQQQPLQQQLHHLQQQVLQLLQQQQHPPSTPRRMSQQPPPPPRQPMLSPLAGLLGPGELCDINNSNIGQRCPSVAHLAASGLGGAEAFLGAAAPTLAGGLGAMQGYSRVAGGGLPDQDAIIQAGLAMGRTATTYIHDPPPANAQMVAAAAARGRTFSFETPPYIEDCALPGGGIEPRRTLDLYQDLSDPSRVSYRIRRPAARKSLAAMLREVPHLPAWASAFVPWTAQMCLLRFLDPTSALDCWELGTFFHRWYRIGVKYTEVGEWGQFLLLQQAALLAKANSSASWSAHDGFITLELAARYAAETAAAAITPRSAGTASGGGGAAGGGGGGR</sequence>
<feature type="region of interest" description="Disordered" evidence="1">
    <location>
        <begin position="201"/>
        <end position="261"/>
    </location>
</feature>
<feature type="compositionally biased region" description="Low complexity" evidence="1">
    <location>
        <begin position="429"/>
        <end position="444"/>
    </location>
</feature>
<dbReference type="KEGG" id="mng:MNEG_2771"/>
<dbReference type="SUPFAM" id="SSF81995">
    <property type="entry name" value="beta-sandwich domain of Sec23/24"/>
    <property type="match status" value="1"/>
</dbReference>
<proteinExistence type="predicted"/>
<keyword evidence="3" id="KW-1185">Reference proteome</keyword>
<dbReference type="RefSeq" id="XP_013904212.1">
    <property type="nucleotide sequence ID" value="XM_014048758.1"/>
</dbReference>
<dbReference type="EMBL" id="KK100543">
    <property type="protein sequence ID" value="KIZ05193.1"/>
    <property type="molecule type" value="Genomic_DNA"/>
</dbReference>
<evidence type="ECO:0000256" key="1">
    <source>
        <dbReference type="SAM" id="MobiDB-lite"/>
    </source>
</evidence>
<feature type="compositionally biased region" description="Low complexity" evidence="1">
    <location>
        <begin position="63"/>
        <end position="72"/>
    </location>
</feature>
<name>A0A0D2K470_9CHLO</name>
<dbReference type="Proteomes" id="UP000054498">
    <property type="component" value="Unassembled WGS sequence"/>
</dbReference>
<dbReference type="AlphaFoldDB" id="A0A0D2K470"/>
<evidence type="ECO:0000313" key="3">
    <source>
        <dbReference type="Proteomes" id="UP000054498"/>
    </source>
</evidence>
<feature type="region of interest" description="Disordered" evidence="1">
    <location>
        <begin position="722"/>
        <end position="741"/>
    </location>
</feature>
<feature type="non-terminal residue" evidence="2">
    <location>
        <position position="741"/>
    </location>
</feature>
<feature type="compositionally biased region" description="Gly residues" evidence="1">
    <location>
        <begin position="727"/>
        <end position="741"/>
    </location>
</feature>